<gene>
    <name evidence="5" type="ORF">KME07_06600</name>
</gene>
<dbReference type="GO" id="GO:0008483">
    <property type="term" value="F:transaminase activity"/>
    <property type="evidence" value="ECO:0007669"/>
    <property type="project" value="UniProtKB-KW"/>
</dbReference>
<proteinExistence type="predicted"/>
<evidence type="ECO:0000313" key="6">
    <source>
        <dbReference type="Proteomes" id="UP000707356"/>
    </source>
</evidence>
<sequence length="642" mass="72829">MKKTKNIQSSLKRSYPHLTSLGGSWYSTDVNERLLDLSAQTLNLSTGQPDKNLVYKLTQQIQNLAFASSRFGSYPFEQLAEKLLNLCPEFIGSVNHKLCDGSDAVETALKLGRLYTRNVNVLALPKAWHGETIDTLGLCSTFRSRYLVSGNNVTYSEQSSIESLLELAFTTSRPSTVILDPLGVSTGLFPEENISVKLKELWKVCSQKGHFLIFDEIQAFGGFLGSELFTYESYKAECHAIVIGKALGQGFPIAACLYAEGLNKLLKYNDAEFTHGGQAPACIAALCGLEYLNHNKNKIKASLNIFREKFVDYLLERYSEEFNIRSTGFFCSLTPKFNLKASIVDDLYQKLYQNSVICRKTDFGNALLIKAPINLDDYMIGWAIEKFDRVLPKFKKILVQSVVQMDLQRNEDSHPMIRVYMKQETKRDILGYVENLLANFGSISVDQRSIHQQMEVINYLSRLGIPVPDSYIENEILFSSEISGITADVALNRATEFSFDADTVEAIFSQITDFTIKAHLNGLIIGDRWAKNSIWNGRDIFFIDFDIGYLGHNSKTQTFERFFCFFHHIIYVMNQPLRKRLIVAYGGEFLDDFGDSALGTILGFWRFYGNPSKQRNATSLPWITYRNCLREIVDCLNVSKYL</sequence>
<keyword evidence="2 5" id="KW-0032">Aminotransferase</keyword>
<keyword evidence="4" id="KW-0663">Pyridoxal phosphate</keyword>
<evidence type="ECO:0000256" key="3">
    <source>
        <dbReference type="ARBA" id="ARBA00022679"/>
    </source>
</evidence>
<accession>A0A951PA03</accession>
<evidence type="ECO:0000256" key="2">
    <source>
        <dbReference type="ARBA" id="ARBA00022576"/>
    </source>
</evidence>
<name>A0A951PA03_9CYAN</name>
<dbReference type="Proteomes" id="UP000707356">
    <property type="component" value="Unassembled WGS sequence"/>
</dbReference>
<reference evidence="5" key="2">
    <citation type="journal article" date="2022" name="Microbiol. Resour. Announc.">
        <title>Metagenome Sequencing to Explore Phylogenomics of Terrestrial Cyanobacteria.</title>
        <authorList>
            <person name="Ward R.D."/>
            <person name="Stajich J.E."/>
            <person name="Johansen J.R."/>
            <person name="Huntemann M."/>
            <person name="Clum A."/>
            <person name="Foster B."/>
            <person name="Foster B."/>
            <person name="Roux S."/>
            <person name="Palaniappan K."/>
            <person name="Varghese N."/>
            <person name="Mukherjee S."/>
            <person name="Reddy T.B.K."/>
            <person name="Daum C."/>
            <person name="Copeland A."/>
            <person name="Chen I.A."/>
            <person name="Ivanova N.N."/>
            <person name="Kyrpides N.C."/>
            <person name="Shapiro N."/>
            <person name="Eloe-Fadrosh E.A."/>
            <person name="Pietrasiak N."/>
        </authorList>
    </citation>
    <scope>NUCLEOTIDE SEQUENCE</scope>
    <source>
        <strain evidence="5">GSE-TBD4-15B</strain>
    </source>
</reference>
<dbReference type="PANTHER" id="PTHR11986:SF79">
    <property type="entry name" value="ACETYLORNITHINE AMINOTRANSFERASE, MITOCHONDRIAL"/>
    <property type="match status" value="1"/>
</dbReference>
<dbReference type="GO" id="GO:0042802">
    <property type="term" value="F:identical protein binding"/>
    <property type="evidence" value="ECO:0007669"/>
    <property type="project" value="TreeGrafter"/>
</dbReference>
<dbReference type="EMBL" id="JAHHHV010000030">
    <property type="protein sequence ID" value="MBW4465095.1"/>
    <property type="molecule type" value="Genomic_DNA"/>
</dbReference>
<protein>
    <submittedName>
        <fullName evidence="5">Aminotransferase class III-fold pyridoxal phosphate-dependent enzyme</fullName>
    </submittedName>
</protein>
<comment type="cofactor">
    <cofactor evidence="1">
        <name>pyridoxal 5'-phosphate</name>
        <dbReference type="ChEBI" id="CHEBI:597326"/>
    </cofactor>
</comment>
<evidence type="ECO:0000256" key="4">
    <source>
        <dbReference type="ARBA" id="ARBA00022898"/>
    </source>
</evidence>
<evidence type="ECO:0000313" key="5">
    <source>
        <dbReference type="EMBL" id="MBW4465095.1"/>
    </source>
</evidence>
<dbReference type="InterPro" id="IPR050103">
    <property type="entry name" value="Class-III_PLP-dep_AT"/>
</dbReference>
<keyword evidence="3" id="KW-0808">Transferase</keyword>
<dbReference type="GO" id="GO:0030170">
    <property type="term" value="F:pyridoxal phosphate binding"/>
    <property type="evidence" value="ECO:0007669"/>
    <property type="project" value="InterPro"/>
</dbReference>
<dbReference type="InterPro" id="IPR015422">
    <property type="entry name" value="PyrdxlP-dep_Trfase_small"/>
</dbReference>
<dbReference type="Gene3D" id="3.90.1150.10">
    <property type="entry name" value="Aspartate Aminotransferase, domain 1"/>
    <property type="match status" value="1"/>
</dbReference>
<dbReference type="Pfam" id="PF00202">
    <property type="entry name" value="Aminotran_3"/>
    <property type="match status" value="1"/>
</dbReference>
<comment type="caution">
    <text evidence="5">The sequence shown here is derived from an EMBL/GenBank/DDBJ whole genome shotgun (WGS) entry which is preliminary data.</text>
</comment>
<dbReference type="InterPro" id="IPR005814">
    <property type="entry name" value="Aminotrans_3"/>
</dbReference>
<reference evidence="5" key="1">
    <citation type="submission" date="2021-05" db="EMBL/GenBank/DDBJ databases">
        <authorList>
            <person name="Pietrasiak N."/>
            <person name="Ward R."/>
            <person name="Stajich J.E."/>
            <person name="Kurbessoian T."/>
        </authorList>
    </citation>
    <scope>NUCLEOTIDE SEQUENCE</scope>
    <source>
        <strain evidence="5">GSE-TBD4-15B</strain>
    </source>
</reference>
<dbReference type="Gene3D" id="3.40.640.10">
    <property type="entry name" value="Type I PLP-dependent aspartate aminotransferase-like (Major domain)"/>
    <property type="match status" value="1"/>
</dbReference>
<dbReference type="InterPro" id="IPR015421">
    <property type="entry name" value="PyrdxlP-dep_Trfase_major"/>
</dbReference>
<dbReference type="InterPro" id="IPR011009">
    <property type="entry name" value="Kinase-like_dom_sf"/>
</dbReference>
<dbReference type="InterPro" id="IPR015424">
    <property type="entry name" value="PyrdxlP-dep_Trfase"/>
</dbReference>
<dbReference type="PANTHER" id="PTHR11986">
    <property type="entry name" value="AMINOTRANSFERASE CLASS III"/>
    <property type="match status" value="1"/>
</dbReference>
<organism evidence="5 6">
    <name type="scientific">Pegethrix bostrychoides GSE-TBD4-15B</name>
    <dbReference type="NCBI Taxonomy" id="2839662"/>
    <lineage>
        <taxon>Bacteria</taxon>
        <taxon>Bacillati</taxon>
        <taxon>Cyanobacteriota</taxon>
        <taxon>Cyanophyceae</taxon>
        <taxon>Oculatellales</taxon>
        <taxon>Oculatellaceae</taxon>
        <taxon>Pegethrix</taxon>
    </lineage>
</organism>
<dbReference type="SUPFAM" id="SSF56112">
    <property type="entry name" value="Protein kinase-like (PK-like)"/>
    <property type="match status" value="1"/>
</dbReference>
<dbReference type="SUPFAM" id="SSF53383">
    <property type="entry name" value="PLP-dependent transferases"/>
    <property type="match status" value="1"/>
</dbReference>
<evidence type="ECO:0000256" key="1">
    <source>
        <dbReference type="ARBA" id="ARBA00001933"/>
    </source>
</evidence>
<dbReference type="AlphaFoldDB" id="A0A951PA03"/>